<dbReference type="InterPro" id="IPR052529">
    <property type="entry name" value="Bact_Transport_Assoc"/>
</dbReference>
<feature type="transmembrane region" description="Helical" evidence="1">
    <location>
        <begin position="12"/>
        <end position="28"/>
    </location>
</feature>
<feature type="transmembrane region" description="Helical" evidence="1">
    <location>
        <begin position="276"/>
        <end position="298"/>
    </location>
</feature>
<dbReference type="Pfam" id="PF04235">
    <property type="entry name" value="DUF418"/>
    <property type="match status" value="1"/>
</dbReference>
<dbReference type="EMBL" id="LORN02000006">
    <property type="protein sequence ID" value="PNN29906.1"/>
    <property type="molecule type" value="Genomic_DNA"/>
</dbReference>
<gene>
    <name evidence="3" type="ORF">AL503_001010</name>
</gene>
<dbReference type="Proteomes" id="UP000053523">
    <property type="component" value="Unassembled WGS sequence"/>
</dbReference>
<evidence type="ECO:0000313" key="4">
    <source>
        <dbReference type="Proteomes" id="UP000053523"/>
    </source>
</evidence>
<evidence type="ECO:0000256" key="1">
    <source>
        <dbReference type="SAM" id="Phobius"/>
    </source>
</evidence>
<sequence>MKRITIADSLRGFSLLGIFLANLLIFQFSLSGKDYIEHFHLNPVNQGIFNLIIILVEESFLPIFAILFGFSMDKLYQSMKLKGLPRPRLKLLRRAIFLLILGFIHASYIWEGDILLAYSLAMLCVIPFISLSTKAFKWFNIVIISLMLVMGIWSMFDDSQASTSSDKYDSASYIHKVQKIYTEGSYNDIHHVDDIATSPKFAELEDQLGDNKGAIFLIAILFEIPLFTLGIFLSRCGWFEKDARHFWSSKLFIYLIPVSIIAKSTLLWLGNDKISGTLVAIFGPVLSLGYMSLFKYLYQHYEKHPIFKGLENAGKISLTVYITQSIIGTLIFYSYGLGLFGKDILIYTSILFVFIYIVLVLLATLHQRHFRYGPLEYLLRMFTYWKWHVGKRK</sequence>
<feature type="transmembrane region" description="Helical" evidence="1">
    <location>
        <begin position="344"/>
        <end position="365"/>
    </location>
</feature>
<organism evidence="3 4">
    <name type="scientific">Staphylococcus haemolyticus</name>
    <dbReference type="NCBI Taxonomy" id="1283"/>
    <lineage>
        <taxon>Bacteria</taxon>
        <taxon>Bacillati</taxon>
        <taxon>Bacillota</taxon>
        <taxon>Bacilli</taxon>
        <taxon>Bacillales</taxon>
        <taxon>Staphylococcaceae</taxon>
        <taxon>Staphylococcus</taxon>
    </lineage>
</organism>
<evidence type="ECO:0000259" key="2">
    <source>
        <dbReference type="Pfam" id="PF04235"/>
    </source>
</evidence>
<keyword evidence="1" id="KW-0472">Membrane</keyword>
<dbReference type="PANTHER" id="PTHR30590:SF2">
    <property type="entry name" value="INNER MEMBRANE PROTEIN"/>
    <property type="match status" value="1"/>
</dbReference>
<proteinExistence type="predicted"/>
<feature type="transmembrane region" description="Helical" evidence="1">
    <location>
        <begin position="214"/>
        <end position="239"/>
    </location>
</feature>
<feature type="transmembrane region" description="Helical" evidence="1">
    <location>
        <begin position="318"/>
        <end position="338"/>
    </location>
</feature>
<feature type="transmembrane region" description="Helical" evidence="1">
    <location>
        <begin position="138"/>
        <end position="156"/>
    </location>
</feature>
<evidence type="ECO:0000313" key="3">
    <source>
        <dbReference type="EMBL" id="PNN29906.1"/>
    </source>
</evidence>
<feature type="domain" description="DUF418" evidence="2">
    <location>
        <begin position="234"/>
        <end position="386"/>
    </location>
</feature>
<feature type="transmembrane region" description="Helical" evidence="1">
    <location>
        <begin position="251"/>
        <end position="270"/>
    </location>
</feature>
<comment type="caution">
    <text evidence="3">The sequence shown here is derived from an EMBL/GenBank/DDBJ whole genome shotgun (WGS) entry which is preliminary data.</text>
</comment>
<keyword evidence="1" id="KW-1133">Transmembrane helix</keyword>
<accession>A0A2K0AXZ0</accession>
<dbReference type="InterPro" id="IPR007349">
    <property type="entry name" value="DUF418"/>
</dbReference>
<reference evidence="3 4" key="1">
    <citation type="submission" date="2017-12" db="EMBL/GenBank/DDBJ databases">
        <title>FDA dAtabase for Regulatory Grade micrObial Sequences (FDA-ARGOS): Supporting development and validation of Infectious Disease Dx tests.</title>
        <authorList>
            <person name="Hoffmann M."/>
            <person name="Allard M."/>
            <person name="Evans P."/>
            <person name="Brown E."/>
            <person name="Tallon L."/>
            <person name="Sadzewicz L."/>
            <person name="Sengamalay N."/>
            <person name="Ott S."/>
            <person name="Godinez A."/>
            <person name="Nagaraj S."/>
            <person name="Vavikolanu K."/>
            <person name="Aluvathingal J."/>
            <person name="Nadendla S."/>
            <person name="Sichtig H."/>
        </authorList>
    </citation>
    <scope>NUCLEOTIDE SEQUENCE [LARGE SCALE GENOMIC DNA]</scope>
    <source>
        <strain evidence="3 4">FDAARGOS_148</strain>
    </source>
</reference>
<dbReference type="RefSeq" id="WP_070663162.1">
    <property type="nucleotide sequence ID" value="NZ_CAJCGD010000009.1"/>
</dbReference>
<feature type="transmembrane region" description="Helical" evidence="1">
    <location>
        <begin position="48"/>
        <end position="70"/>
    </location>
</feature>
<keyword evidence="1" id="KW-0812">Transmembrane</keyword>
<feature type="transmembrane region" description="Helical" evidence="1">
    <location>
        <begin position="91"/>
        <end position="108"/>
    </location>
</feature>
<dbReference type="PANTHER" id="PTHR30590">
    <property type="entry name" value="INNER MEMBRANE PROTEIN"/>
    <property type="match status" value="1"/>
</dbReference>
<protein>
    <submittedName>
        <fullName evidence="3">DUF418 domain-containing protein</fullName>
    </submittedName>
</protein>
<feature type="transmembrane region" description="Helical" evidence="1">
    <location>
        <begin position="114"/>
        <end position="131"/>
    </location>
</feature>
<dbReference type="AlphaFoldDB" id="A0A2K0AXZ0"/>
<name>A0A2K0AXZ0_STAHA</name>